<gene>
    <name evidence="1" type="ORF">OSB04_031402</name>
</gene>
<accession>A0AA38W5Y6</accession>
<comment type="caution">
    <text evidence="1">The sequence shown here is derived from an EMBL/GenBank/DDBJ whole genome shotgun (WGS) entry which is preliminary data.</text>
</comment>
<dbReference type="EMBL" id="JARYMX010000008">
    <property type="protein sequence ID" value="KAJ9538669.1"/>
    <property type="molecule type" value="Genomic_DNA"/>
</dbReference>
<organism evidence="1 2">
    <name type="scientific">Centaurea solstitialis</name>
    <name type="common">yellow star-thistle</name>
    <dbReference type="NCBI Taxonomy" id="347529"/>
    <lineage>
        <taxon>Eukaryota</taxon>
        <taxon>Viridiplantae</taxon>
        <taxon>Streptophyta</taxon>
        <taxon>Embryophyta</taxon>
        <taxon>Tracheophyta</taxon>
        <taxon>Spermatophyta</taxon>
        <taxon>Magnoliopsida</taxon>
        <taxon>eudicotyledons</taxon>
        <taxon>Gunneridae</taxon>
        <taxon>Pentapetalae</taxon>
        <taxon>asterids</taxon>
        <taxon>campanulids</taxon>
        <taxon>Asterales</taxon>
        <taxon>Asteraceae</taxon>
        <taxon>Carduoideae</taxon>
        <taxon>Cardueae</taxon>
        <taxon>Centaureinae</taxon>
        <taxon>Centaurea</taxon>
    </lineage>
</organism>
<protein>
    <submittedName>
        <fullName evidence="1">Uncharacterized protein</fullName>
    </submittedName>
</protein>
<name>A0AA38W5Y6_9ASTR</name>
<dbReference type="AlphaFoldDB" id="A0AA38W5Y6"/>
<sequence>MEEGHREAWVKYIVENDTQVNEMAANERYYRKICPMDKKVQKHHTMCEGYNFEPHAIVCPILNQYQHKYKLVRNYEDIITSQKGTSIDIGVDLQSLLHMVKESKDES</sequence>
<proteinExistence type="predicted"/>
<evidence type="ECO:0000313" key="1">
    <source>
        <dbReference type="EMBL" id="KAJ9538669.1"/>
    </source>
</evidence>
<keyword evidence="2" id="KW-1185">Reference proteome</keyword>
<reference evidence="1" key="1">
    <citation type="submission" date="2023-03" db="EMBL/GenBank/DDBJ databases">
        <title>Chromosome-scale reference genome and RAD-based genetic map of yellow starthistle (Centaurea solstitialis) reveal putative structural variation and QTLs associated with invader traits.</title>
        <authorList>
            <person name="Reatini B."/>
            <person name="Cang F.A."/>
            <person name="Jiang Q."/>
            <person name="Mckibben M.T.W."/>
            <person name="Barker M.S."/>
            <person name="Rieseberg L.H."/>
            <person name="Dlugosch K.M."/>
        </authorList>
    </citation>
    <scope>NUCLEOTIDE SEQUENCE</scope>
    <source>
        <strain evidence="1">CAN-66</strain>
        <tissue evidence="1">Leaf</tissue>
    </source>
</reference>
<evidence type="ECO:0000313" key="2">
    <source>
        <dbReference type="Proteomes" id="UP001172457"/>
    </source>
</evidence>
<dbReference type="Proteomes" id="UP001172457">
    <property type="component" value="Chromosome 8"/>
</dbReference>